<dbReference type="AlphaFoldDB" id="A0A199XQ46"/>
<organism evidence="1 2">
    <name type="scientific">Flavobacterium succinicans</name>
    <dbReference type="NCBI Taxonomy" id="29536"/>
    <lineage>
        <taxon>Bacteria</taxon>
        <taxon>Pseudomonadati</taxon>
        <taxon>Bacteroidota</taxon>
        <taxon>Flavobacteriia</taxon>
        <taxon>Flavobacteriales</taxon>
        <taxon>Flavobacteriaceae</taxon>
        <taxon>Flavobacterium</taxon>
    </lineage>
</organism>
<dbReference type="RefSeq" id="WP_064715952.1">
    <property type="nucleotide sequence ID" value="NZ_JMTM01000060.1"/>
</dbReference>
<gene>
    <name evidence="1" type="ORF">FLB_21690</name>
</gene>
<dbReference type="PATRIC" id="fig|29536.5.peg.2266"/>
<reference evidence="1 2" key="1">
    <citation type="submission" date="2016-06" db="EMBL/GenBank/DDBJ databases">
        <title>Draft genome sequence of Flavobacterium succinicans strain DD5b.</title>
        <authorList>
            <person name="Poehlein A."/>
            <person name="Daniel R."/>
            <person name="Simeonova D.D."/>
        </authorList>
    </citation>
    <scope>NUCLEOTIDE SEQUENCE [LARGE SCALE GENOMIC DNA]</scope>
    <source>
        <strain evidence="1 2">DD5b</strain>
    </source>
</reference>
<dbReference type="Proteomes" id="UP000093807">
    <property type="component" value="Unassembled WGS sequence"/>
</dbReference>
<comment type="caution">
    <text evidence="1">The sequence shown here is derived from an EMBL/GenBank/DDBJ whole genome shotgun (WGS) entry which is preliminary data.</text>
</comment>
<name>A0A199XQ46_9FLAO</name>
<evidence type="ECO:0008006" key="3">
    <source>
        <dbReference type="Google" id="ProtNLM"/>
    </source>
</evidence>
<sequence length="234" mass="27652">MKKLILVLFSILAHAQEKDSVSFSKIHFSYSQTSNFNLDEKGIYADTSLIQFHFPNLKYELIKERVDDSQKTAFIAYKTLSKEDKKKIASIIYHTTQQIEGVFDVNQEKTVYTITRSSKELEQIFHYLNEKFYKFKYKMIVDYKKKKIDIIYPRVSYRKAFNEVFRTIVFTDPVEINGSYTFQTEDKAFTNKVQLSKELNKKIGPDEFFSNNNFGVKKIISLEDTKTLINYSYE</sequence>
<proteinExistence type="predicted"/>
<dbReference type="EMBL" id="JMTM01000060">
    <property type="protein sequence ID" value="OAZ03381.1"/>
    <property type="molecule type" value="Genomic_DNA"/>
</dbReference>
<dbReference type="OrthoDB" id="1357610at2"/>
<keyword evidence="2" id="KW-1185">Reference proteome</keyword>
<evidence type="ECO:0000313" key="2">
    <source>
        <dbReference type="Proteomes" id="UP000093807"/>
    </source>
</evidence>
<accession>A0A199XQ46</accession>
<protein>
    <recommendedName>
        <fullName evidence="3">GLPGLI family protein</fullName>
    </recommendedName>
</protein>
<evidence type="ECO:0000313" key="1">
    <source>
        <dbReference type="EMBL" id="OAZ03381.1"/>
    </source>
</evidence>